<proteinExistence type="predicted"/>
<dbReference type="Proteomes" id="UP000269396">
    <property type="component" value="Unassembled WGS sequence"/>
</dbReference>
<keyword evidence="2" id="KW-1185">Reference proteome</keyword>
<organism evidence="1 2">
    <name type="scientific">Schistosoma mattheei</name>
    <dbReference type="NCBI Taxonomy" id="31246"/>
    <lineage>
        <taxon>Eukaryota</taxon>
        <taxon>Metazoa</taxon>
        <taxon>Spiralia</taxon>
        <taxon>Lophotrochozoa</taxon>
        <taxon>Platyhelminthes</taxon>
        <taxon>Trematoda</taxon>
        <taxon>Digenea</taxon>
        <taxon>Strigeidida</taxon>
        <taxon>Schistosomatoidea</taxon>
        <taxon>Schistosomatidae</taxon>
        <taxon>Schistosoma</taxon>
    </lineage>
</organism>
<protein>
    <submittedName>
        <fullName evidence="1">Uncharacterized protein</fullName>
    </submittedName>
</protein>
<name>A0A183Q5A2_9TREM</name>
<gene>
    <name evidence="1" type="ORF">SMTD_LOCUS21788</name>
</gene>
<accession>A0A183Q5A2</accession>
<evidence type="ECO:0000313" key="1">
    <source>
        <dbReference type="EMBL" id="VDP85685.1"/>
    </source>
</evidence>
<dbReference type="AlphaFoldDB" id="A0A183Q5A2"/>
<evidence type="ECO:0000313" key="2">
    <source>
        <dbReference type="Proteomes" id="UP000269396"/>
    </source>
</evidence>
<sequence length="109" mass="11843">MAVVCIDRFSLVDTAGKLTRIEPHRLSCLASMHFVVVNPSFLQCLYVPPGDTRVSSYAASLSGSQSPNSRHCPARSGLHMRSLSIVPLAEAASLPHCPLFVCRRLLPLL</sequence>
<dbReference type="EMBL" id="UZAL01048569">
    <property type="protein sequence ID" value="VDP85685.1"/>
    <property type="molecule type" value="Genomic_DNA"/>
</dbReference>
<reference evidence="1 2" key="1">
    <citation type="submission" date="2018-11" db="EMBL/GenBank/DDBJ databases">
        <authorList>
            <consortium name="Pathogen Informatics"/>
        </authorList>
    </citation>
    <scope>NUCLEOTIDE SEQUENCE [LARGE SCALE GENOMIC DNA]</scope>
    <source>
        <strain>Denwood</strain>
        <strain evidence="2">Zambia</strain>
    </source>
</reference>